<feature type="compositionally biased region" description="Polar residues" evidence="1">
    <location>
        <begin position="1"/>
        <end position="13"/>
    </location>
</feature>
<accession>A0A8T0HNX9</accession>
<reference evidence="2" key="1">
    <citation type="submission" date="2020-06" db="EMBL/GenBank/DDBJ databases">
        <title>WGS assembly of Ceratodon purpureus strain R40.</title>
        <authorList>
            <person name="Carey S.B."/>
            <person name="Jenkins J."/>
            <person name="Shu S."/>
            <person name="Lovell J.T."/>
            <person name="Sreedasyam A."/>
            <person name="Maumus F."/>
            <person name="Tiley G.P."/>
            <person name="Fernandez-Pozo N."/>
            <person name="Barry K."/>
            <person name="Chen C."/>
            <person name="Wang M."/>
            <person name="Lipzen A."/>
            <person name="Daum C."/>
            <person name="Saski C.A."/>
            <person name="Payton A.C."/>
            <person name="Mcbreen J.C."/>
            <person name="Conrad R.E."/>
            <person name="Kollar L.M."/>
            <person name="Olsson S."/>
            <person name="Huttunen S."/>
            <person name="Landis J.B."/>
            <person name="Wickett N.J."/>
            <person name="Johnson M.G."/>
            <person name="Rensing S.A."/>
            <person name="Grimwood J."/>
            <person name="Schmutz J."/>
            <person name="Mcdaniel S.F."/>
        </authorList>
    </citation>
    <scope>NUCLEOTIDE SEQUENCE</scope>
    <source>
        <strain evidence="2">R40</strain>
    </source>
</reference>
<sequence length="199" mass="22590">MNSDLCQVNTLTHESTGSDISSDEEGESPSDQEGIMCNLIKSAILEAETEPDEFTMWIDDNTSQEMTRLLVMEQGLRILNASAEDDDYTDWIQWSAKPELQGEKSVSPAPKELMPSDRWASIRFGIQIGDSLSKDQQYQLWAVLERNSHAFVVDKSELSHCASGEPKGSTRAEVLLTDFLIMKRRKYRNRLKHHVRLGK</sequence>
<feature type="compositionally biased region" description="Acidic residues" evidence="1">
    <location>
        <begin position="21"/>
        <end position="30"/>
    </location>
</feature>
<organism evidence="2 3">
    <name type="scientific">Ceratodon purpureus</name>
    <name type="common">Fire moss</name>
    <name type="synonym">Dicranum purpureum</name>
    <dbReference type="NCBI Taxonomy" id="3225"/>
    <lineage>
        <taxon>Eukaryota</taxon>
        <taxon>Viridiplantae</taxon>
        <taxon>Streptophyta</taxon>
        <taxon>Embryophyta</taxon>
        <taxon>Bryophyta</taxon>
        <taxon>Bryophytina</taxon>
        <taxon>Bryopsida</taxon>
        <taxon>Dicranidae</taxon>
        <taxon>Pseudoditrichales</taxon>
        <taxon>Ditrichaceae</taxon>
        <taxon>Ceratodon</taxon>
    </lineage>
</organism>
<evidence type="ECO:0000313" key="3">
    <source>
        <dbReference type="Proteomes" id="UP000822688"/>
    </source>
</evidence>
<dbReference type="Proteomes" id="UP000822688">
    <property type="component" value="Chromosome V"/>
</dbReference>
<comment type="caution">
    <text evidence="2">The sequence shown here is derived from an EMBL/GenBank/DDBJ whole genome shotgun (WGS) entry which is preliminary data.</text>
</comment>
<protein>
    <submittedName>
        <fullName evidence="2">Uncharacterized protein</fullName>
    </submittedName>
</protein>
<proteinExistence type="predicted"/>
<name>A0A8T0HNX9_CERPU</name>
<dbReference type="EMBL" id="CM026426">
    <property type="protein sequence ID" value="KAG0572582.1"/>
    <property type="molecule type" value="Genomic_DNA"/>
</dbReference>
<keyword evidence="3" id="KW-1185">Reference proteome</keyword>
<evidence type="ECO:0000313" key="2">
    <source>
        <dbReference type="EMBL" id="KAG0572582.1"/>
    </source>
</evidence>
<dbReference type="AlphaFoldDB" id="A0A8T0HNX9"/>
<feature type="region of interest" description="Disordered" evidence="1">
    <location>
        <begin position="1"/>
        <end position="32"/>
    </location>
</feature>
<gene>
    <name evidence="2" type="ORF">KC19_VG107500</name>
</gene>
<evidence type="ECO:0000256" key="1">
    <source>
        <dbReference type="SAM" id="MobiDB-lite"/>
    </source>
</evidence>